<reference evidence="1 2" key="1">
    <citation type="submission" date="2024-09" db="EMBL/GenBank/DDBJ databases">
        <authorList>
            <person name="Salinas-Garcia M.A."/>
            <person name="Prieme A."/>
        </authorList>
    </citation>
    <scope>NUCLEOTIDE SEQUENCE [LARGE SCALE GENOMIC DNA]</scope>
    <source>
        <strain evidence="1 2">DSM 21081</strain>
    </source>
</reference>
<name>A0ABV4UV77_9MICC</name>
<comment type="caution">
    <text evidence="1">The sequence shown here is derived from an EMBL/GenBank/DDBJ whole genome shotgun (WGS) entry which is preliminary data.</text>
</comment>
<dbReference type="InterPro" id="IPR036412">
    <property type="entry name" value="HAD-like_sf"/>
</dbReference>
<dbReference type="NCBIfam" id="TIGR00099">
    <property type="entry name" value="Cof-subfamily"/>
    <property type="match status" value="1"/>
</dbReference>
<keyword evidence="1" id="KW-0378">Hydrolase</keyword>
<dbReference type="EMBL" id="JBHDLJ010000019">
    <property type="protein sequence ID" value="MFB0836182.1"/>
    <property type="molecule type" value="Genomic_DNA"/>
</dbReference>
<dbReference type="PANTHER" id="PTHR10000">
    <property type="entry name" value="PHOSPHOSERINE PHOSPHATASE"/>
    <property type="match status" value="1"/>
</dbReference>
<keyword evidence="2" id="KW-1185">Reference proteome</keyword>
<dbReference type="Proteomes" id="UP001575652">
    <property type="component" value="Unassembled WGS sequence"/>
</dbReference>
<dbReference type="GO" id="GO:0016787">
    <property type="term" value="F:hydrolase activity"/>
    <property type="evidence" value="ECO:0007669"/>
    <property type="project" value="UniProtKB-KW"/>
</dbReference>
<accession>A0ABV4UV77</accession>
<dbReference type="Gene3D" id="3.40.50.1000">
    <property type="entry name" value="HAD superfamily/HAD-like"/>
    <property type="match status" value="1"/>
</dbReference>
<organism evidence="1 2">
    <name type="scientific">Arthrobacter halodurans</name>
    <dbReference type="NCBI Taxonomy" id="516699"/>
    <lineage>
        <taxon>Bacteria</taxon>
        <taxon>Bacillati</taxon>
        <taxon>Actinomycetota</taxon>
        <taxon>Actinomycetes</taxon>
        <taxon>Micrococcales</taxon>
        <taxon>Micrococcaceae</taxon>
        <taxon>Arthrobacter</taxon>
    </lineage>
</organism>
<dbReference type="InterPro" id="IPR023214">
    <property type="entry name" value="HAD_sf"/>
</dbReference>
<dbReference type="RefSeq" id="WP_373973357.1">
    <property type="nucleotide sequence ID" value="NZ_JBHDLJ010000019.1"/>
</dbReference>
<evidence type="ECO:0000313" key="2">
    <source>
        <dbReference type="Proteomes" id="UP001575652"/>
    </source>
</evidence>
<dbReference type="Pfam" id="PF08282">
    <property type="entry name" value="Hydrolase_3"/>
    <property type="match status" value="1"/>
</dbReference>
<dbReference type="EC" id="3.-.-.-" evidence="1"/>
<dbReference type="SUPFAM" id="SSF56784">
    <property type="entry name" value="HAD-like"/>
    <property type="match status" value="1"/>
</dbReference>
<gene>
    <name evidence="1" type="ORF">ACETWP_16455</name>
</gene>
<dbReference type="Gene3D" id="3.30.1240.10">
    <property type="match status" value="1"/>
</dbReference>
<dbReference type="PANTHER" id="PTHR10000:SF8">
    <property type="entry name" value="HAD SUPERFAMILY HYDROLASE-LIKE, TYPE 3"/>
    <property type="match status" value="1"/>
</dbReference>
<dbReference type="EC" id="3.1.3.-" evidence="1"/>
<evidence type="ECO:0000313" key="1">
    <source>
        <dbReference type="EMBL" id="MFB0836182.1"/>
    </source>
</evidence>
<dbReference type="InterPro" id="IPR000150">
    <property type="entry name" value="Cof"/>
</dbReference>
<proteinExistence type="predicted"/>
<protein>
    <submittedName>
        <fullName evidence="1">HAD family hydrolase</fullName>
        <ecNumber evidence="1">3.-.-.-</ecNumber>
        <ecNumber evidence="1">3.1.3.-</ecNumber>
    </submittedName>
</protein>
<sequence>MRLIASDLDGTILHPDETISARTVRAFHAARDAGVEIVFVTGRPFRWLGPVRRAFGHLGTVICSNGALVYDLEAELVLDAKTLGTGAVRDARSLILGLEPGARFAAETTRGLYLEPDFVDDVGHHLLEGVVPARFPMRRLGEEGVVKFMAKSLRYTADEFLEAVHPAVGHLVAVTHSAPGVAMLEMARPGVNKAVALEVYAAGRGIAAEDVVAFGDMPNDVEMLGWAGHGYAMGSGHALAKAAAGRVAGSLADDGVARVLEDLLGARAARRP</sequence>